<name>A0ABX0ADG8_9GAMM</name>
<dbReference type="Proteomes" id="UP001429354">
    <property type="component" value="Unassembled WGS sequence"/>
</dbReference>
<accession>A0ABX0ADG8</accession>
<dbReference type="RefSeq" id="WP_162348863.1">
    <property type="nucleotide sequence ID" value="NZ_QOVG01000003.1"/>
</dbReference>
<dbReference type="SUPFAM" id="SSF55729">
    <property type="entry name" value="Acyl-CoA N-acyltransferases (Nat)"/>
    <property type="match status" value="1"/>
</dbReference>
<dbReference type="EMBL" id="QOVG01000003">
    <property type="protein sequence ID" value="NDK38296.1"/>
    <property type="molecule type" value="Genomic_DNA"/>
</dbReference>
<dbReference type="Gene3D" id="3.40.630.30">
    <property type="match status" value="1"/>
</dbReference>
<organism evidence="2 3">
    <name type="scientific">Pseudoxanthomonas gei</name>
    <dbReference type="NCBI Taxonomy" id="1383030"/>
    <lineage>
        <taxon>Bacteria</taxon>
        <taxon>Pseudomonadati</taxon>
        <taxon>Pseudomonadota</taxon>
        <taxon>Gammaproteobacteria</taxon>
        <taxon>Lysobacterales</taxon>
        <taxon>Lysobacteraceae</taxon>
        <taxon>Pseudoxanthomonas</taxon>
    </lineage>
</organism>
<keyword evidence="3" id="KW-1185">Reference proteome</keyword>
<comment type="caution">
    <text evidence="2">The sequence shown here is derived from an EMBL/GenBank/DDBJ whole genome shotgun (WGS) entry which is preliminary data.</text>
</comment>
<dbReference type="PANTHER" id="PTHR43328">
    <property type="entry name" value="ACETYLTRANSFERASE-RELATED"/>
    <property type="match status" value="1"/>
</dbReference>
<evidence type="ECO:0000313" key="2">
    <source>
        <dbReference type="EMBL" id="NDK38296.1"/>
    </source>
</evidence>
<dbReference type="InterPro" id="IPR016181">
    <property type="entry name" value="Acyl_CoA_acyltransferase"/>
</dbReference>
<dbReference type="Pfam" id="PF13302">
    <property type="entry name" value="Acetyltransf_3"/>
    <property type="match status" value="1"/>
</dbReference>
<proteinExistence type="predicted"/>
<evidence type="ECO:0000313" key="3">
    <source>
        <dbReference type="Proteomes" id="UP001429354"/>
    </source>
</evidence>
<sequence>MAEITLQGEGFVLRRWREADLESLLRHADDSQVARGVSDRFPSPYTREDGEDFLSGRVLDLSGPIFAVEIDGEACGGIAASPGLGERAHAAEFGYWLGRAHWGKGTMTGAVSVFAPWVMRELQLYRLYATVLGFNIGSAQVLRRNGFLEEGVQRAAVFKRGVLHDLRVFAKVRRNLDDDQ</sequence>
<dbReference type="InterPro" id="IPR000182">
    <property type="entry name" value="GNAT_dom"/>
</dbReference>
<protein>
    <submittedName>
        <fullName evidence="2">N-acetyltransferase</fullName>
    </submittedName>
</protein>
<evidence type="ECO:0000259" key="1">
    <source>
        <dbReference type="PROSITE" id="PS51186"/>
    </source>
</evidence>
<dbReference type="PROSITE" id="PS51186">
    <property type="entry name" value="GNAT"/>
    <property type="match status" value="1"/>
</dbReference>
<feature type="domain" description="N-acetyltransferase" evidence="1">
    <location>
        <begin position="11"/>
        <end position="173"/>
    </location>
</feature>
<gene>
    <name evidence="2" type="ORF">DT603_05505</name>
</gene>
<dbReference type="PANTHER" id="PTHR43328:SF1">
    <property type="entry name" value="N-ACETYLTRANSFERASE DOMAIN-CONTAINING PROTEIN"/>
    <property type="match status" value="1"/>
</dbReference>
<reference evidence="2 3" key="1">
    <citation type="submission" date="2018-07" db="EMBL/GenBank/DDBJ databases">
        <title>Whole genome Sequencing of Pseudoxanthomonas gei KCTC 32298 (T).</title>
        <authorList>
            <person name="Kumar S."/>
            <person name="Bansal K."/>
            <person name="Kaur A."/>
            <person name="Patil P."/>
            <person name="Sharma S."/>
            <person name="Patil P.B."/>
        </authorList>
    </citation>
    <scope>NUCLEOTIDE SEQUENCE [LARGE SCALE GENOMIC DNA]</scope>
    <source>
        <strain evidence="2 3">KCTC 32298</strain>
    </source>
</reference>